<name>A0ABN9S933_9DINO</name>
<dbReference type="PROSITE" id="PS50294">
    <property type="entry name" value="WD_REPEATS_REGION"/>
    <property type="match status" value="1"/>
</dbReference>
<keyword evidence="2" id="KW-0853">WD repeat</keyword>
<keyword evidence="4" id="KW-1185">Reference proteome</keyword>
<proteinExistence type="inferred from homology"/>
<sequence length="110" mass="11177">MSGGGASAEPPLLIAGGYGAEVRFLDAARGDVVHTIALKDFGHVNRISVAPGAKQVAIAGNPHLHAYAARGAPSASPVCRYEGHKGNVTAVGFDVSGSWMYSGSEDGTIK</sequence>
<dbReference type="InterPro" id="IPR037588">
    <property type="entry name" value="MLST8"/>
</dbReference>
<dbReference type="Gene3D" id="2.130.10.10">
    <property type="entry name" value="YVTN repeat-like/Quinoprotein amine dehydrogenase"/>
    <property type="match status" value="1"/>
</dbReference>
<feature type="non-terminal residue" evidence="3">
    <location>
        <position position="110"/>
    </location>
</feature>
<reference evidence="3" key="1">
    <citation type="submission" date="2023-10" db="EMBL/GenBank/DDBJ databases">
        <authorList>
            <person name="Chen Y."/>
            <person name="Shah S."/>
            <person name="Dougan E. K."/>
            <person name="Thang M."/>
            <person name="Chan C."/>
        </authorList>
    </citation>
    <scope>NUCLEOTIDE SEQUENCE [LARGE SCALE GENOMIC DNA]</scope>
</reference>
<comment type="caution">
    <text evidence="3">The sequence shown here is derived from an EMBL/GenBank/DDBJ whole genome shotgun (WGS) entry which is preliminary data.</text>
</comment>
<gene>
    <name evidence="3" type="ORF">PCOR1329_LOCUS27617</name>
</gene>
<protein>
    <recommendedName>
        <fullName evidence="5">Pre-mRNA-processing factor 19</fullName>
    </recommendedName>
</protein>
<dbReference type="PANTHER" id="PTHR19842:SF0">
    <property type="entry name" value="TARGET OF RAPAMYCIN COMPLEX SUBUNIT LST8"/>
    <property type="match status" value="1"/>
</dbReference>
<feature type="repeat" description="WD" evidence="2">
    <location>
        <begin position="81"/>
        <end position="110"/>
    </location>
</feature>
<dbReference type="PANTHER" id="PTHR19842">
    <property type="entry name" value="G BETA-LIKE PROTEIN GBL"/>
    <property type="match status" value="1"/>
</dbReference>
<organism evidence="3 4">
    <name type="scientific">Prorocentrum cordatum</name>
    <dbReference type="NCBI Taxonomy" id="2364126"/>
    <lineage>
        <taxon>Eukaryota</taxon>
        <taxon>Sar</taxon>
        <taxon>Alveolata</taxon>
        <taxon>Dinophyceae</taxon>
        <taxon>Prorocentrales</taxon>
        <taxon>Prorocentraceae</taxon>
        <taxon>Prorocentrum</taxon>
    </lineage>
</organism>
<dbReference type="InterPro" id="IPR001680">
    <property type="entry name" value="WD40_rpt"/>
</dbReference>
<dbReference type="EMBL" id="CAUYUJ010010014">
    <property type="protein sequence ID" value="CAK0828389.1"/>
    <property type="molecule type" value="Genomic_DNA"/>
</dbReference>
<dbReference type="SUPFAM" id="SSF50978">
    <property type="entry name" value="WD40 repeat-like"/>
    <property type="match status" value="1"/>
</dbReference>
<dbReference type="InterPro" id="IPR015943">
    <property type="entry name" value="WD40/YVTN_repeat-like_dom_sf"/>
</dbReference>
<dbReference type="Proteomes" id="UP001189429">
    <property type="component" value="Unassembled WGS sequence"/>
</dbReference>
<comment type="similarity">
    <text evidence="1">Belongs to the WD repeat LST8 family.</text>
</comment>
<dbReference type="PROSITE" id="PS50082">
    <property type="entry name" value="WD_REPEATS_2"/>
    <property type="match status" value="1"/>
</dbReference>
<dbReference type="InterPro" id="IPR036322">
    <property type="entry name" value="WD40_repeat_dom_sf"/>
</dbReference>
<accession>A0ABN9S933</accession>
<evidence type="ECO:0000313" key="4">
    <source>
        <dbReference type="Proteomes" id="UP001189429"/>
    </source>
</evidence>
<evidence type="ECO:0008006" key="5">
    <source>
        <dbReference type="Google" id="ProtNLM"/>
    </source>
</evidence>
<evidence type="ECO:0000256" key="1">
    <source>
        <dbReference type="ARBA" id="ARBA00009890"/>
    </source>
</evidence>
<dbReference type="Pfam" id="PF00400">
    <property type="entry name" value="WD40"/>
    <property type="match status" value="1"/>
</dbReference>
<evidence type="ECO:0000313" key="3">
    <source>
        <dbReference type="EMBL" id="CAK0828389.1"/>
    </source>
</evidence>
<evidence type="ECO:0000256" key="2">
    <source>
        <dbReference type="PROSITE-ProRule" id="PRU00221"/>
    </source>
</evidence>